<dbReference type="Gene3D" id="1.25.40.390">
    <property type="match status" value="1"/>
</dbReference>
<evidence type="ECO:0000259" key="7">
    <source>
        <dbReference type="Pfam" id="PF14322"/>
    </source>
</evidence>
<accession>A0AB33ILU3</accession>
<protein>
    <submittedName>
        <fullName evidence="8">RagB/SusD family nutrient uptake outer membrane protein</fullName>
    </submittedName>
</protein>
<evidence type="ECO:0000256" key="4">
    <source>
        <dbReference type="ARBA" id="ARBA00023136"/>
    </source>
</evidence>
<organism evidence="8">
    <name type="scientific">Prevotella sp. GTC17253</name>
    <dbReference type="NCBI Taxonomy" id="3236793"/>
    <lineage>
        <taxon>Bacteria</taxon>
        <taxon>Pseudomonadati</taxon>
        <taxon>Bacteroidota</taxon>
        <taxon>Bacteroidia</taxon>
        <taxon>Bacteroidales</taxon>
        <taxon>Prevotellaceae</taxon>
        <taxon>Prevotella</taxon>
    </lineage>
</organism>
<comment type="similarity">
    <text evidence="2">Belongs to the SusD family.</text>
</comment>
<dbReference type="Pfam" id="PF07980">
    <property type="entry name" value="SusD_RagB"/>
    <property type="match status" value="1"/>
</dbReference>
<evidence type="ECO:0000256" key="3">
    <source>
        <dbReference type="ARBA" id="ARBA00022729"/>
    </source>
</evidence>
<evidence type="ECO:0000259" key="6">
    <source>
        <dbReference type="Pfam" id="PF07980"/>
    </source>
</evidence>
<feature type="domain" description="RagB/SusD" evidence="6">
    <location>
        <begin position="258"/>
        <end position="553"/>
    </location>
</feature>
<gene>
    <name evidence="8" type="ORF">GTC17253_02510</name>
</gene>
<dbReference type="EMBL" id="AP035785">
    <property type="protein sequence ID" value="BFO70285.1"/>
    <property type="molecule type" value="Genomic_DNA"/>
</dbReference>
<dbReference type="SUPFAM" id="SSF48452">
    <property type="entry name" value="TPR-like"/>
    <property type="match status" value="1"/>
</dbReference>
<dbReference type="InterPro" id="IPR012944">
    <property type="entry name" value="SusD_RagB_dom"/>
</dbReference>
<proteinExistence type="inferred from homology"/>
<evidence type="ECO:0000256" key="5">
    <source>
        <dbReference type="ARBA" id="ARBA00023237"/>
    </source>
</evidence>
<dbReference type="InterPro" id="IPR033985">
    <property type="entry name" value="SusD-like_N"/>
</dbReference>
<feature type="domain" description="SusD-like N-terminal" evidence="7">
    <location>
        <begin position="7"/>
        <end position="193"/>
    </location>
</feature>
<keyword evidence="3" id="KW-0732">Signal</keyword>
<comment type="subcellular location">
    <subcellularLocation>
        <location evidence="1">Cell outer membrane</location>
    </subcellularLocation>
</comment>
<evidence type="ECO:0000256" key="1">
    <source>
        <dbReference type="ARBA" id="ARBA00004442"/>
    </source>
</evidence>
<keyword evidence="4" id="KW-0472">Membrane</keyword>
<reference evidence="8" key="1">
    <citation type="submission" date="2024-07" db="EMBL/GenBank/DDBJ databases">
        <title>Complete genome sequence of Prevotella sp. YM-2024 GTC17253.</title>
        <authorList>
            <person name="Hayashi M."/>
            <person name="Muto Y."/>
            <person name="Tanaka K."/>
            <person name="Niwa H."/>
        </authorList>
    </citation>
    <scope>NUCLEOTIDE SEQUENCE</scope>
    <source>
        <strain evidence="8">GTC17253</strain>
    </source>
</reference>
<dbReference type="Pfam" id="PF14322">
    <property type="entry name" value="SusD-like_3"/>
    <property type="match status" value="1"/>
</dbReference>
<name>A0AB33ILU3_9BACT</name>
<dbReference type="InterPro" id="IPR011990">
    <property type="entry name" value="TPR-like_helical_dom_sf"/>
</dbReference>
<evidence type="ECO:0000313" key="8">
    <source>
        <dbReference type="EMBL" id="BFO70285.1"/>
    </source>
</evidence>
<keyword evidence="5" id="KW-0998">Cell outer membrane</keyword>
<sequence length="553" mass="62578">MLTSCNDFLDKSPRDTFTNDPSFWNNANDVASYSNKFYDSYTGYSSGGSFGWFYFKTLSDDQVDGNFADWTFKTIPSTASAWTEGFEEIRRINYMLQGMENSTLANRTYYKAVGRLNRAWQYYQMVRQYGNVQWQNQVILDPEDATIYGERTDRDVVMDSVLNDLNYAIANLSTSTDKTAWSKDMALAMKSDICLYEGTFCKYRTQADNGKAPDAARAKKYLQESAAASDAIIASGTYALTANYGEVYNNLNLNQCKEIIFFRNYEKDMIMHGTVDYTCSSTTINGITKDAFDAFLFTDGKPLATTSCNKDDKAVLNKDGNFSINKALAQRDKRLSVLIDSIICFKGHGWARLNNEGKASGSSEMTSSTGYTIRKYDNLTLEAYYRTNTNTGYTDAPLYWYAVVLLNSAEAKAEMGTITNADLDKTINLLQKRAGLPAMTTAVAADPANNMGVSNLIWEIRRTRRCELMTDNWYRYWDLVRWHQLDKLDSNKYPNINRGANLANMTDDAVKVDADKYMIGTSATRTFHNKYYLYPIPNSQLTLSPATGQNPNW</sequence>
<dbReference type="AlphaFoldDB" id="A0AB33ILU3"/>
<evidence type="ECO:0000256" key="2">
    <source>
        <dbReference type="ARBA" id="ARBA00006275"/>
    </source>
</evidence>
<dbReference type="GO" id="GO:0009279">
    <property type="term" value="C:cell outer membrane"/>
    <property type="evidence" value="ECO:0007669"/>
    <property type="project" value="UniProtKB-SubCell"/>
</dbReference>